<protein>
    <submittedName>
        <fullName evidence="1">Uncharacterized protein</fullName>
    </submittedName>
</protein>
<evidence type="ECO:0000313" key="1">
    <source>
        <dbReference type="EMBL" id="GES98478.1"/>
    </source>
</evidence>
<name>A0A8H3R021_9GLOM</name>
<sequence length="267" mass="31087">MRQRKDRIVQRFKKCSHFLAKKMKRNEAIIFALSRSKEADTSNNIIPSLIPSEKIIHKFYITIIRTINSQNNQPVNKPEAKELFKEKRDCCFVTDDASAYAATRHQLRISNRSTFKTQRALQILAINYEPPVVGRRVNITTFWNQITIITWVIWFNFGQIIQMPTLASKMIDRLEKRGKSPSFYFLIYYILNIGSDGKTDGSRKRHLSDGENWRIEEEASINGINCRIMEEITLSEFNDFCVSTNELEFVACRIFGIYVNAASVERL</sequence>
<dbReference type="Proteomes" id="UP000615446">
    <property type="component" value="Unassembled WGS sequence"/>
</dbReference>
<evidence type="ECO:0000313" key="2">
    <source>
        <dbReference type="Proteomes" id="UP000615446"/>
    </source>
</evidence>
<accession>A0A8H3R021</accession>
<dbReference type="EMBL" id="BLAL01000271">
    <property type="protein sequence ID" value="GES98478.1"/>
    <property type="molecule type" value="Genomic_DNA"/>
</dbReference>
<dbReference type="AlphaFoldDB" id="A0A8H3R021"/>
<reference evidence="1" key="1">
    <citation type="submission" date="2019-10" db="EMBL/GenBank/DDBJ databases">
        <title>Conservation and host-specific expression of non-tandemly repeated heterogenous ribosome RNA gene in arbuscular mycorrhizal fungi.</title>
        <authorList>
            <person name="Maeda T."/>
            <person name="Kobayashi Y."/>
            <person name="Nakagawa T."/>
            <person name="Ezawa T."/>
            <person name="Yamaguchi K."/>
            <person name="Bino T."/>
            <person name="Nishimoto Y."/>
            <person name="Shigenobu S."/>
            <person name="Kawaguchi M."/>
        </authorList>
    </citation>
    <scope>NUCLEOTIDE SEQUENCE</scope>
    <source>
        <strain evidence="1">HR1</strain>
    </source>
</reference>
<proteinExistence type="predicted"/>
<comment type="caution">
    <text evidence="1">The sequence shown here is derived from an EMBL/GenBank/DDBJ whole genome shotgun (WGS) entry which is preliminary data.</text>
</comment>
<gene>
    <name evidence="1" type="ORF">RCL2_002502600</name>
</gene>
<organism evidence="1 2">
    <name type="scientific">Rhizophagus clarus</name>
    <dbReference type="NCBI Taxonomy" id="94130"/>
    <lineage>
        <taxon>Eukaryota</taxon>
        <taxon>Fungi</taxon>
        <taxon>Fungi incertae sedis</taxon>
        <taxon>Mucoromycota</taxon>
        <taxon>Glomeromycotina</taxon>
        <taxon>Glomeromycetes</taxon>
        <taxon>Glomerales</taxon>
        <taxon>Glomeraceae</taxon>
        <taxon>Rhizophagus</taxon>
    </lineage>
</organism>